<name>A5Z404_9FIRM</name>
<reference evidence="1 2" key="1">
    <citation type="submission" date="2007-03" db="EMBL/GenBank/DDBJ databases">
        <authorList>
            <person name="Fulton L."/>
            <person name="Clifton S."/>
            <person name="Fulton B."/>
            <person name="Xu J."/>
            <person name="Minx P."/>
            <person name="Pepin K.H."/>
            <person name="Johnson M."/>
            <person name="Thiruvilangam P."/>
            <person name="Bhonagiri V."/>
            <person name="Nash W.E."/>
            <person name="Mardis E.R."/>
            <person name="Wilson R.K."/>
        </authorList>
    </citation>
    <scope>NUCLEOTIDE SEQUENCE [LARGE SCALE GENOMIC DNA]</scope>
    <source>
        <strain evidence="1 2">ATCC 27560</strain>
    </source>
</reference>
<dbReference type="AlphaFoldDB" id="A5Z404"/>
<organism evidence="1 2">
    <name type="scientific">Eubacterium ventriosum ATCC 27560</name>
    <dbReference type="NCBI Taxonomy" id="411463"/>
    <lineage>
        <taxon>Bacteria</taxon>
        <taxon>Bacillati</taxon>
        <taxon>Bacillota</taxon>
        <taxon>Clostridia</taxon>
        <taxon>Eubacteriales</taxon>
        <taxon>Eubacteriaceae</taxon>
        <taxon>Eubacterium</taxon>
    </lineage>
</organism>
<reference evidence="1 2" key="2">
    <citation type="submission" date="2007-04" db="EMBL/GenBank/DDBJ databases">
        <title>Draft genome sequence of Eubacterium ventriosum (ATCC 27560).</title>
        <authorList>
            <person name="Sudarsanam P."/>
            <person name="Ley R."/>
            <person name="Guruge J."/>
            <person name="Turnbaugh P.J."/>
            <person name="Mahowald M."/>
            <person name="Liep D."/>
            <person name="Gordon J."/>
        </authorList>
    </citation>
    <scope>NUCLEOTIDE SEQUENCE [LARGE SCALE GENOMIC DNA]</scope>
    <source>
        <strain evidence="1 2">ATCC 27560</strain>
    </source>
</reference>
<gene>
    <name evidence="1" type="ORF">EUBVEN_00410</name>
</gene>
<dbReference type="EMBL" id="AAVL02000026">
    <property type="protein sequence ID" value="EDM52214.1"/>
    <property type="molecule type" value="Genomic_DNA"/>
</dbReference>
<dbReference type="RefSeq" id="WP_005359583.1">
    <property type="nucleotide sequence ID" value="NZ_DS264268.1"/>
</dbReference>
<proteinExistence type="predicted"/>
<dbReference type="STRING" id="411463.EUBVEN_00410"/>
<accession>A5Z404</accession>
<protein>
    <submittedName>
        <fullName evidence="1">Uncharacterized protein</fullName>
    </submittedName>
</protein>
<evidence type="ECO:0000313" key="2">
    <source>
        <dbReference type="Proteomes" id="UP000006000"/>
    </source>
</evidence>
<comment type="caution">
    <text evidence="1">The sequence shown here is derived from an EMBL/GenBank/DDBJ whole genome shotgun (WGS) entry which is preliminary data.</text>
</comment>
<evidence type="ECO:0000313" key="1">
    <source>
        <dbReference type="EMBL" id="EDM52214.1"/>
    </source>
</evidence>
<dbReference type="Proteomes" id="UP000006000">
    <property type="component" value="Unassembled WGS sequence"/>
</dbReference>
<dbReference type="HOGENOM" id="CLU_219070_0_0_9"/>
<sequence>MEDNKMTNNQFKGIIKMIIALIRNDTPKEELIEYLTELIKE</sequence>